<sequence>MAEGVVAATTTIYPSSGAIAAENNLRVASLTMAAYDYLITLPTEYRLYKSSNRRSLGFILFILIRYTSIIVLVVSNVGFFYHGFTPKACEHYRFAAPALKVVQIMMSQAILGIRTYGISQRNPWVGRTLLSTYILGVAFQWFSSLYDRVAVMTDGSCMVASAHPQNPISTWSFYLVAMLYDCLSLSISTVYLMKVKSAASGTSRLFKILLYDGLGYFVVLTVTNLANILMFRGTDHVLQTTGASFEYSVTWILSQRILIHLRDARIDPSRTSVVLARLPNSRATTSSLPFDKGTKHQTRVEQGDAPGSQVQFDNTKSDFDLQVRIDRSIVVNARAQDEFPKDQGPVLDRV</sequence>
<reference evidence="4" key="1">
    <citation type="submission" date="2022-01" db="EMBL/GenBank/DDBJ databases">
        <title>Comparative genomics reveals a dynamic genome evolution in the ectomycorrhizal milk-cap (Lactarius) mushrooms.</title>
        <authorList>
            <consortium name="DOE Joint Genome Institute"/>
            <person name="Lebreton A."/>
            <person name="Tang N."/>
            <person name="Kuo A."/>
            <person name="LaButti K."/>
            <person name="Drula E."/>
            <person name="Barry K."/>
            <person name="Clum A."/>
            <person name="Lipzen A."/>
            <person name="Mousain D."/>
            <person name="Ng V."/>
            <person name="Wang R."/>
            <person name="Wang X."/>
            <person name="Dai Y."/>
            <person name="Henrissat B."/>
            <person name="Grigoriev I.V."/>
            <person name="Guerin-Laguette A."/>
            <person name="Yu F."/>
            <person name="Martin F.M."/>
        </authorList>
    </citation>
    <scope>NUCLEOTIDE SEQUENCE</scope>
    <source>
        <strain evidence="4">QP</strain>
    </source>
</reference>
<organism evidence="4 5">
    <name type="scientific">Lactarius akahatsu</name>
    <dbReference type="NCBI Taxonomy" id="416441"/>
    <lineage>
        <taxon>Eukaryota</taxon>
        <taxon>Fungi</taxon>
        <taxon>Dikarya</taxon>
        <taxon>Basidiomycota</taxon>
        <taxon>Agaricomycotina</taxon>
        <taxon>Agaricomycetes</taxon>
        <taxon>Russulales</taxon>
        <taxon>Russulaceae</taxon>
        <taxon>Lactarius</taxon>
    </lineage>
</organism>
<comment type="caution">
    <text evidence="4">The sequence shown here is derived from an EMBL/GenBank/DDBJ whole genome shotgun (WGS) entry which is preliminary data.</text>
</comment>
<feature type="region of interest" description="Disordered" evidence="1">
    <location>
        <begin position="285"/>
        <end position="311"/>
    </location>
</feature>
<evidence type="ECO:0000256" key="1">
    <source>
        <dbReference type="SAM" id="MobiDB-lite"/>
    </source>
</evidence>
<dbReference type="Pfam" id="PF20151">
    <property type="entry name" value="DUF6533"/>
    <property type="match status" value="1"/>
</dbReference>
<dbReference type="EMBL" id="JAKELL010000019">
    <property type="protein sequence ID" value="KAH8993124.1"/>
    <property type="molecule type" value="Genomic_DNA"/>
</dbReference>
<feature type="transmembrane region" description="Helical" evidence="2">
    <location>
        <begin position="214"/>
        <end position="231"/>
    </location>
</feature>
<keyword evidence="2" id="KW-0472">Membrane</keyword>
<evidence type="ECO:0000259" key="3">
    <source>
        <dbReference type="Pfam" id="PF20151"/>
    </source>
</evidence>
<proteinExistence type="predicted"/>
<dbReference type="InterPro" id="IPR045340">
    <property type="entry name" value="DUF6533"/>
</dbReference>
<keyword evidence="2" id="KW-0812">Transmembrane</keyword>
<feature type="transmembrane region" description="Helical" evidence="2">
    <location>
        <begin position="124"/>
        <end position="142"/>
    </location>
</feature>
<keyword evidence="5" id="KW-1185">Reference proteome</keyword>
<name>A0AAD4LIJ7_9AGAM</name>
<dbReference type="Proteomes" id="UP001201163">
    <property type="component" value="Unassembled WGS sequence"/>
</dbReference>
<feature type="domain" description="DUF6533" evidence="3">
    <location>
        <begin position="26"/>
        <end position="70"/>
    </location>
</feature>
<evidence type="ECO:0000256" key="2">
    <source>
        <dbReference type="SAM" id="Phobius"/>
    </source>
</evidence>
<feature type="transmembrane region" description="Helical" evidence="2">
    <location>
        <begin position="56"/>
        <end position="82"/>
    </location>
</feature>
<keyword evidence="2" id="KW-1133">Transmembrane helix</keyword>
<accession>A0AAD4LIJ7</accession>
<protein>
    <recommendedName>
        <fullName evidence="3">DUF6533 domain-containing protein</fullName>
    </recommendedName>
</protein>
<evidence type="ECO:0000313" key="4">
    <source>
        <dbReference type="EMBL" id="KAH8993124.1"/>
    </source>
</evidence>
<feature type="transmembrane region" description="Helical" evidence="2">
    <location>
        <begin position="171"/>
        <end position="193"/>
    </location>
</feature>
<gene>
    <name evidence="4" type="ORF">EDB92DRAFT_1854954</name>
</gene>
<dbReference type="AlphaFoldDB" id="A0AAD4LIJ7"/>
<feature type="compositionally biased region" description="Basic and acidic residues" evidence="1">
    <location>
        <begin position="292"/>
        <end position="302"/>
    </location>
</feature>
<evidence type="ECO:0000313" key="5">
    <source>
        <dbReference type="Proteomes" id="UP001201163"/>
    </source>
</evidence>